<evidence type="ECO:0000313" key="2">
    <source>
        <dbReference type="Proteomes" id="UP000069940"/>
    </source>
</evidence>
<dbReference type="SUPFAM" id="SSF52047">
    <property type="entry name" value="RNI-like"/>
    <property type="match status" value="1"/>
</dbReference>
<dbReference type="InterPro" id="IPR032675">
    <property type="entry name" value="LRR_dom_sf"/>
</dbReference>
<organism evidence="1 2">
    <name type="scientific">Aedes albopictus</name>
    <name type="common">Asian tiger mosquito</name>
    <name type="synonym">Stegomyia albopicta</name>
    <dbReference type="NCBI Taxonomy" id="7160"/>
    <lineage>
        <taxon>Eukaryota</taxon>
        <taxon>Metazoa</taxon>
        <taxon>Ecdysozoa</taxon>
        <taxon>Arthropoda</taxon>
        <taxon>Hexapoda</taxon>
        <taxon>Insecta</taxon>
        <taxon>Pterygota</taxon>
        <taxon>Neoptera</taxon>
        <taxon>Endopterygota</taxon>
        <taxon>Diptera</taxon>
        <taxon>Nematocera</taxon>
        <taxon>Culicoidea</taxon>
        <taxon>Culicidae</taxon>
        <taxon>Culicinae</taxon>
        <taxon>Aedini</taxon>
        <taxon>Aedes</taxon>
        <taxon>Stegomyia</taxon>
    </lineage>
</organism>
<evidence type="ECO:0000313" key="1">
    <source>
        <dbReference type="EnsemblMetazoa" id="AALFPA23_023609.P35128"/>
    </source>
</evidence>
<dbReference type="RefSeq" id="XP_062712965.1">
    <property type="nucleotide sequence ID" value="XM_062856981.1"/>
</dbReference>
<evidence type="ECO:0008006" key="3">
    <source>
        <dbReference type="Google" id="ProtNLM"/>
    </source>
</evidence>
<accession>A0ABM2A1K4</accession>
<protein>
    <recommendedName>
        <fullName evidence="3">Leucine-rich repeat domain, L domain-containing protein</fullName>
    </recommendedName>
</protein>
<name>A0ABM2A1K4_AEDAL</name>
<dbReference type="GeneID" id="134290035"/>
<proteinExistence type="predicted"/>
<dbReference type="Proteomes" id="UP000069940">
    <property type="component" value="Unassembled WGS sequence"/>
</dbReference>
<sequence length="251" mass="28682">MPCLQKLTLHGSPSHETFTGNEIGTETPLSELILEKYCIDPVSLNKLLTHSSMTKISLRQCTFSSLLDPLKSSSIKNLNFQPTTTPILMPRFPSLEILDLQGVNDRTFYRAFLKICDYYPKLERLTLGMTYGKKLKPHSNNGIVKKSFSALKKLNKLKVLRLERVDLTGINWNRCVGSKVEHIHLKFCNIHEAGAKSLIGSFKHLQTFYLDYCTLEVPKAKSFCEDGLRKVKPHCQISFHDVSIQNKKKRR</sequence>
<reference evidence="1" key="2">
    <citation type="submission" date="2025-05" db="UniProtKB">
        <authorList>
            <consortium name="EnsemblMetazoa"/>
        </authorList>
    </citation>
    <scope>IDENTIFICATION</scope>
    <source>
        <strain evidence="1">Foshan</strain>
    </source>
</reference>
<reference evidence="2" key="1">
    <citation type="journal article" date="2015" name="Proc. Natl. Acad. Sci. U.S.A.">
        <title>Genome sequence of the Asian Tiger mosquito, Aedes albopictus, reveals insights into its biology, genetics, and evolution.</title>
        <authorList>
            <person name="Chen X.G."/>
            <person name="Jiang X."/>
            <person name="Gu J."/>
            <person name="Xu M."/>
            <person name="Wu Y."/>
            <person name="Deng Y."/>
            <person name="Zhang C."/>
            <person name="Bonizzoni M."/>
            <person name="Dermauw W."/>
            <person name="Vontas J."/>
            <person name="Armbruster P."/>
            <person name="Huang X."/>
            <person name="Yang Y."/>
            <person name="Zhang H."/>
            <person name="He W."/>
            <person name="Peng H."/>
            <person name="Liu Y."/>
            <person name="Wu K."/>
            <person name="Chen J."/>
            <person name="Lirakis M."/>
            <person name="Topalis P."/>
            <person name="Van Leeuwen T."/>
            <person name="Hall A.B."/>
            <person name="Jiang X."/>
            <person name="Thorpe C."/>
            <person name="Mueller R.L."/>
            <person name="Sun C."/>
            <person name="Waterhouse R.M."/>
            <person name="Yan G."/>
            <person name="Tu Z.J."/>
            <person name="Fang X."/>
            <person name="James A.A."/>
        </authorList>
    </citation>
    <scope>NUCLEOTIDE SEQUENCE [LARGE SCALE GENOMIC DNA]</scope>
    <source>
        <strain evidence="2">Foshan</strain>
    </source>
</reference>
<dbReference type="Gene3D" id="3.80.10.10">
    <property type="entry name" value="Ribonuclease Inhibitor"/>
    <property type="match status" value="1"/>
</dbReference>
<keyword evidence="2" id="KW-1185">Reference proteome</keyword>
<dbReference type="EnsemblMetazoa" id="AALFPA23_023609.R35128">
    <property type="protein sequence ID" value="AALFPA23_023609.P35128"/>
    <property type="gene ID" value="AALFPA23_023609"/>
</dbReference>